<feature type="non-terminal residue" evidence="2">
    <location>
        <position position="97"/>
    </location>
</feature>
<name>A7RQG6_NEMVE</name>
<feature type="domain" description="F5/8 type C" evidence="1">
    <location>
        <begin position="1"/>
        <end position="95"/>
    </location>
</feature>
<dbReference type="AlphaFoldDB" id="A7RQG6"/>
<accession>A7RQG6</accession>
<dbReference type="SUPFAM" id="SSF49785">
    <property type="entry name" value="Galactose-binding domain-like"/>
    <property type="match status" value="1"/>
</dbReference>
<evidence type="ECO:0000313" key="3">
    <source>
        <dbReference type="Proteomes" id="UP000001593"/>
    </source>
</evidence>
<evidence type="ECO:0000313" key="2">
    <source>
        <dbReference type="EMBL" id="EDO46363.1"/>
    </source>
</evidence>
<dbReference type="HOGENOM" id="CLU_030066_5_0_1"/>
<dbReference type="OMA" id="RYTICAV"/>
<dbReference type="InParanoid" id="A7RQG6"/>
<dbReference type="PANTHER" id="PTHR24543:SF335">
    <property type="entry name" value="EGF-LIKE REPEAT AND DISCOIDIN I-LIKE DOMAIN-CONTAINING PROTEIN 3"/>
    <property type="match status" value="1"/>
</dbReference>
<protein>
    <recommendedName>
        <fullName evidence="1">F5/8 type C domain-containing protein</fullName>
    </recommendedName>
</protein>
<dbReference type="Proteomes" id="UP000001593">
    <property type="component" value="Unassembled WGS sequence"/>
</dbReference>
<dbReference type="PhylomeDB" id="A7RQG6"/>
<evidence type="ECO:0000259" key="1">
    <source>
        <dbReference type="PROSITE" id="PS50022"/>
    </source>
</evidence>
<dbReference type="EMBL" id="DS469528">
    <property type="protein sequence ID" value="EDO46363.1"/>
    <property type="molecule type" value="Genomic_DNA"/>
</dbReference>
<dbReference type="KEGG" id="nve:5518469"/>
<dbReference type="PROSITE" id="PS50022">
    <property type="entry name" value="FA58C_3"/>
    <property type="match status" value="1"/>
</dbReference>
<dbReference type="Pfam" id="PF00754">
    <property type="entry name" value="F5_F8_type_C"/>
    <property type="match status" value="1"/>
</dbReference>
<reference evidence="2 3" key="1">
    <citation type="journal article" date="2007" name="Science">
        <title>Sea anemone genome reveals ancestral eumetazoan gene repertoire and genomic organization.</title>
        <authorList>
            <person name="Putnam N.H."/>
            <person name="Srivastava M."/>
            <person name="Hellsten U."/>
            <person name="Dirks B."/>
            <person name="Chapman J."/>
            <person name="Salamov A."/>
            <person name="Terry A."/>
            <person name="Shapiro H."/>
            <person name="Lindquist E."/>
            <person name="Kapitonov V.V."/>
            <person name="Jurka J."/>
            <person name="Genikhovich G."/>
            <person name="Grigoriev I.V."/>
            <person name="Lucas S.M."/>
            <person name="Steele R.E."/>
            <person name="Finnerty J.R."/>
            <person name="Technau U."/>
            <person name="Martindale M.Q."/>
            <person name="Rokhsar D.S."/>
        </authorList>
    </citation>
    <scope>NUCLEOTIDE SEQUENCE [LARGE SCALE GENOMIC DNA]</scope>
    <source>
        <strain evidence="3">CH2 X CH6</strain>
    </source>
</reference>
<dbReference type="CDD" id="cd00057">
    <property type="entry name" value="FA58C"/>
    <property type="match status" value="1"/>
</dbReference>
<dbReference type="eggNOG" id="KOG3516">
    <property type="taxonomic scope" value="Eukaryota"/>
</dbReference>
<dbReference type="STRING" id="45351.A7RQG6"/>
<organism evidence="2 3">
    <name type="scientific">Nematostella vectensis</name>
    <name type="common">Starlet sea anemone</name>
    <dbReference type="NCBI Taxonomy" id="45351"/>
    <lineage>
        <taxon>Eukaryota</taxon>
        <taxon>Metazoa</taxon>
        <taxon>Cnidaria</taxon>
        <taxon>Anthozoa</taxon>
        <taxon>Hexacorallia</taxon>
        <taxon>Actiniaria</taxon>
        <taxon>Edwardsiidae</taxon>
        <taxon>Nematostella</taxon>
    </lineage>
</organism>
<dbReference type="InterPro" id="IPR000421">
    <property type="entry name" value="FA58C"/>
</dbReference>
<proteinExistence type="predicted"/>
<sequence>YIQVDLLSRYTICAVATQGGALYRWVTQYKLSLSATWSTWNIYQENGVDKVFNGNSDTSTVVKNELTNTPSARYIKFLPTSWNDRPALRLEVYGTLQ</sequence>
<dbReference type="InterPro" id="IPR008979">
    <property type="entry name" value="Galactose-bd-like_sf"/>
</dbReference>
<keyword evidence="3" id="KW-1185">Reference proteome</keyword>
<dbReference type="Gene3D" id="2.60.120.260">
    <property type="entry name" value="Galactose-binding domain-like"/>
    <property type="match status" value="1"/>
</dbReference>
<gene>
    <name evidence="2" type="ORF">NEMVEDRAFT_v1g89755</name>
</gene>
<dbReference type="PANTHER" id="PTHR24543">
    <property type="entry name" value="MULTICOPPER OXIDASE-RELATED"/>
    <property type="match status" value="1"/>
</dbReference>